<dbReference type="Pfam" id="PF00986">
    <property type="entry name" value="DNA_gyraseB_C"/>
    <property type="match status" value="1"/>
</dbReference>
<dbReference type="InterPro" id="IPR013506">
    <property type="entry name" value="Topo_IIA_bsu_dom2"/>
</dbReference>
<evidence type="ECO:0000256" key="2">
    <source>
        <dbReference type="ARBA" id="ARBA00001946"/>
    </source>
</evidence>
<dbReference type="FunFam" id="3.30.230.10:FF:000005">
    <property type="entry name" value="DNA gyrase subunit B"/>
    <property type="match status" value="1"/>
</dbReference>
<comment type="cofactor">
    <cofactor evidence="2">
        <name>Mg(2+)</name>
        <dbReference type="ChEBI" id="CHEBI:18420"/>
    </cofactor>
</comment>
<evidence type="ECO:0000256" key="10">
    <source>
        <dbReference type="ARBA" id="ARBA00023125"/>
    </source>
</evidence>
<dbReference type="PRINTS" id="PR00418">
    <property type="entry name" value="TPI2FAMILY"/>
</dbReference>
<dbReference type="PROSITE" id="PS50880">
    <property type="entry name" value="TOPRIM"/>
    <property type="match status" value="1"/>
</dbReference>
<evidence type="ECO:0000256" key="6">
    <source>
        <dbReference type="ARBA" id="ARBA00022741"/>
    </source>
</evidence>
<evidence type="ECO:0000256" key="8">
    <source>
        <dbReference type="ARBA" id="ARBA00022842"/>
    </source>
</evidence>
<dbReference type="GO" id="GO:0003918">
    <property type="term" value="F:DNA topoisomerase type II (double strand cut, ATP-hydrolyzing) activity"/>
    <property type="evidence" value="ECO:0007669"/>
    <property type="project" value="UniProtKB-EC"/>
</dbReference>
<evidence type="ECO:0000256" key="5">
    <source>
        <dbReference type="ARBA" id="ARBA00022723"/>
    </source>
</evidence>
<dbReference type="InterPro" id="IPR006171">
    <property type="entry name" value="TOPRIM_dom"/>
</dbReference>
<keyword evidence="9" id="KW-0799">Topoisomerase</keyword>
<keyword evidence="8" id="KW-0460">Magnesium</keyword>
<dbReference type="Pfam" id="PF02518">
    <property type="entry name" value="HATPase_c"/>
    <property type="match status" value="1"/>
</dbReference>
<dbReference type="AlphaFoldDB" id="A0A1F7SVJ1"/>
<dbReference type="GO" id="GO:0003677">
    <property type="term" value="F:DNA binding"/>
    <property type="evidence" value="ECO:0007669"/>
    <property type="project" value="UniProtKB-KW"/>
</dbReference>
<dbReference type="SUPFAM" id="SSF54211">
    <property type="entry name" value="Ribosomal protein S5 domain 2-like"/>
    <property type="match status" value="1"/>
</dbReference>
<evidence type="ECO:0000256" key="9">
    <source>
        <dbReference type="ARBA" id="ARBA00023029"/>
    </source>
</evidence>
<evidence type="ECO:0000256" key="4">
    <source>
        <dbReference type="ARBA" id="ARBA00012895"/>
    </source>
</evidence>
<dbReference type="SUPFAM" id="SSF56719">
    <property type="entry name" value="Type II DNA topoisomerase"/>
    <property type="match status" value="1"/>
</dbReference>
<dbReference type="InterPro" id="IPR013760">
    <property type="entry name" value="Topo_IIA-like_dom_sf"/>
</dbReference>
<dbReference type="GO" id="GO:0005524">
    <property type="term" value="F:ATP binding"/>
    <property type="evidence" value="ECO:0007669"/>
    <property type="project" value="UniProtKB-KW"/>
</dbReference>
<dbReference type="InterPro" id="IPR003594">
    <property type="entry name" value="HATPase_dom"/>
</dbReference>
<dbReference type="Pfam" id="PF01751">
    <property type="entry name" value="Toprim"/>
    <property type="match status" value="1"/>
</dbReference>
<dbReference type="CDD" id="cd16928">
    <property type="entry name" value="HATPase_GyrB-like"/>
    <property type="match status" value="1"/>
</dbReference>
<comment type="caution">
    <text evidence="13">The sequence shown here is derived from an EMBL/GenBank/DDBJ whole genome shotgun (WGS) entry which is preliminary data.</text>
</comment>
<dbReference type="Pfam" id="PF00204">
    <property type="entry name" value="DNA_gyraseB"/>
    <property type="match status" value="1"/>
</dbReference>
<reference evidence="13 14" key="1">
    <citation type="journal article" date="2016" name="Nat. Commun.">
        <title>Thousands of microbial genomes shed light on interconnected biogeochemical processes in an aquifer system.</title>
        <authorList>
            <person name="Anantharaman K."/>
            <person name="Brown C.T."/>
            <person name="Hug L.A."/>
            <person name="Sharon I."/>
            <person name="Castelle C.J."/>
            <person name="Probst A.J."/>
            <person name="Thomas B.C."/>
            <person name="Singh A."/>
            <person name="Wilkins M.J."/>
            <person name="Karaoz U."/>
            <person name="Brodie E.L."/>
            <person name="Williams K.H."/>
            <person name="Hubbard S.S."/>
            <person name="Banfield J.F."/>
        </authorList>
    </citation>
    <scope>NUCLEOTIDE SEQUENCE [LARGE SCALE GENOMIC DNA]</scope>
</reference>
<comment type="catalytic activity">
    <reaction evidence="1">
        <text>ATP-dependent breakage, passage and rejoining of double-stranded DNA.</text>
        <dbReference type="EC" id="5.6.2.2"/>
    </reaction>
</comment>
<sequence>TSQQIVVLEGLEPVRKRPAMYIGSTDTTGLHHCVSEIVDNSNDEALAGFAKNVWVIVHKDNSVSVADDGRGIPVDIMPKYNKPALEVIMTTLHSGGKFEGEAYKISGGLHGVGAACVNALSNKFRVEVRREKKIQFMEFSKGKVVTKLTTSDKSIYPSIDKLVPSTIDGTTVTFLPDPEIFKETLEFDNKIIIKSLKDRAYLTSKIFFHFFDERSSTQQHFYFEGGIVSLLREINKNKTILHEPIYLHGSDQKTNTDVEIAIQYNDSFQEITPSFVNIVNTHEGGSHLSGFKSALTRSIKDYSVKKELIKNKDDSITGDDVREGLTAVIAVRMPSKDLQFEGQTKGRLGNSEVQPIVAKIVKDELDTFFEEHPDIAKIIVGKSLLAIQIRKAARAAKDAIMRKGAFDSLGLPGKLADCQSKKPEECEIYIVEGDSAGGSAKQGRDRRFQAILPLWGKALNTEGMRLDKVVGSDKLKDFIIALGMGIGETLNPEKLRYHRIILMADADVDGAHISALLLTFLFRHLPYTIENGYVYIAMPPLYKISQGKKFKYVYTDEEKENYLKTIDATKTIDIQRYKGLGEMNPQQLWETTMNPETRILKKVTIGDAAKADETFSILMSSNVPPRKKFIQTHAHLATLDI</sequence>
<evidence type="ECO:0000256" key="3">
    <source>
        <dbReference type="ARBA" id="ARBA00010708"/>
    </source>
</evidence>
<dbReference type="InterPro" id="IPR020568">
    <property type="entry name" value="Ribosomal_Su5_D2-typ_SF"/>
</dbReference>
<proteinExistence type="inferred from homology"/>
<dbReference type="FunFam" id="3.40.50.670:FF:000002">
    <property type="entry name" value="DNA gyrase subunit B"/>
    <property type="match status" value="1"/>
</dbReference>
<dbReference type="SMART" id="SM00433">
    <property type="entry name" value="TOP2c"/>
    <property type="match status" value="1"/>
</dbReference>
<dbReference type="GO" id="GO:0006265">
    <property type="term" value="P:DNA topological change"/>
    <property type="evidence" value="ECO:0007669"/>
    <property type="project" value="InterPro"/>
</dbReference>
<organism evidence="13 14">
    <name type="scientific">Candidatus Shapirobacteria bacterium RIFOXYB1_FULL_38_38</name>
    <dbReference type="NCBI Taxonomy" id="1802151"/>
    <lineage>
        <taxon>Bacteria</taxon>
        <taxon>Candidatus Shapironibacteriota</taxon>
    </lineage>
</organism>
<evidence type="ECO:0000259" key="12">
    <source>
        <dbReference type="PROSITE" id="PS50880"/>
    </source>
</evidence>
<dbReference type="SMART" id="SM00387">
    <property type="entry name" value="HATPase_c"/>
    <property type="match status" value="1"/>
</dbReference>
<dbReference type="EMBL" id="MGDL01000004">
    <property type="protein sequence ID" value="OGL57809.1"/>
    <property type="molecule type" value="Genomic_DNA"/>
</dbReference>
<dbReference type="Gene3D" id="3.40.50.670">
    <property type="match status" value="1"/>
</dbReference>
<dbReference type="InterPro" id="IPR018522">
    <property type="entry name" value="TopoIIA_CS"/>
</dbReference>
<dbReference type="Proteomes" id="UP000179812">
    <property type="component" value="Unassembled WGS sequence"/>
</dbReference>
<feature type="non-terminal residue" evidence="13">
    <location>
        <position position="1"/>
    </location>
</feature>
<evidence type="ECO:0000313" key="14">
    <source>
        <dbReference type="Proteomes" id="UP000179812"/>
    </source>
</evidence>
<dbReference type="InterPro" id="IPR001241">
    <property type="entry name" value="Topo_IIA"/>
</dbReference>
<dbReference type="EC" id="5.6.2.2" evidence="4"/>
<evidence type="ECO:0000256" key="7">
    <source>
        <dbReference type="ARBA" id="ARBA00022840"/>
    </source>
</evidence>
<dbReference type="SUPFAM" id="SSF55874">
    <property type="entry name" value="ATPase domain of HSP90 chaperone/DNA topoisomerase II/histidine kinase"/>
    <property type="match status" value="1"/>
</dbReference>
<dbReference type="PRINTS" id="PR01159">
    <property type="entry name" value="DNAGYRASEB"/>
</dbReference>
<protein>
    <recommendedName>
        <fullName evidence="4">DNA topoisomerase (ATP-hydrolyzing)</fullName>
        <ecNumber evidence="4">5.6.2.2</ecNumber>
    </recommendedName>
</protein>
<dbReference type="InterPro" id="IPR002288">
    <property type="entry name" value="DNA_gyrase_B_C"/>
</dbReference>
<evidence type="ECO:0000256" key="11">
    <source>
        <dbReference type="ARBA" id="ARBA00023235"/>
    </source>
</evidence>
<dbReference type="CDD" id="cd00822">
    <property type="entry name" value="TopoII_Trans_DNA_gyrase"/>
    <property type="match status" value="1"/>
</dbReference>
<keyword evidence="6" id="KW-0547">Nucleotide-binding</keyword>
<keyword evidence="7" id="KW-0067">ATP-binding</keyword>
<evidence type="ECO:0000313" key="13">
    <source>
        <dbReference type="EMBL" id="OGL57809.1"/>
    </source>
</evidence>
<feature type="domain" description="Toprim" evidence="12">
    <location>
        <begin position="426"/>
        <end position="540"/>
    </location>
</feature>
<dbReference type="PANTHER" id="PTHR45866">
    <property type="entry name" value="DNA GYRASE/TOPOISOMERASE SUBUNIT B"/>
    <property type="match status" value="1"/>
</dbReference>
<dbReference type="GO" id="GO:0046872">
    <property type="term" value="F:metal ion binding"/>
    <property type="evidence" value="ECO:0007669"/>
    <property type="project" value="UniProtKB-KW"/>
</dbReference>
<name>A0A1F7SVJ1_9BACT</name>
<dbReference type="NCBIfam" id="NF004189">
    <property type="entry name" value="PRK05644.1"/>
    <property type="match status" value="1"/>
</dbReference>
<keyword evidence="11 13" id="KW-0413">Isomerase</keyword>
<dbReference type="InterPro" id="IPR036890">
    <property type="entry name" value="HATPase_C_sf"/>
</dbReference>
<dbReference type="Gene3D" id="3.30.565.10">
    <property type="entry name" value="Histidine kinase-like ATPase, C-terminal domain"/>
    <property type="match status" value="1"/>
</dbReference>
<dbReference type="InterPro" id="IPR000565">
    <property type="entry name" value="Topo_IIA_B"/>
</dbReference>
<evidence type="ECO:0000256" key="1">
    <source>
        <dbReference type="ARBA" id="ARBA00000185"/>
    </source>
</evidence>
<dbReference type="PROSITE" id="PS00177">
    <property type="entry name" value="TOPOISOMERASE_II"/>
    <property type="match status" value="1"/>
</dbReference>
<keyword evidence="10" id="KW-0238">DNA-binding</keyword>
<dbReference type="InterPro" id="IPR013759">
    <property type="entry name" value="Topo_IIA_B_C"/>
</dbReference>
<comment type="similarity">
    <text evidence="3">Belongs to the type II topoisomerase GyrB family.</text>
</comment>
<dbReference type="Gene3D" id="3.30.230.10">
    <property type="match status" value="1"/>
</dbReference>
<gene>
    <name evidence="13" type="ORF">A2367_01930</name>
</gene>
<dbReference type="PANTHER" id="PTHR45866:SF1">
    <property type="entry name" value="DNA GYRASE SUBUNIT B, MITOCHONDRIAL"/>
    <property type="match status" value="1"/>
</dbReference>
<dbReference type="InterPro" id="IPR014721">
    <property type="entry name" value="Ribsml_uS5_D2-typ_fold_subgr"/>
</dbReference>
<keyword evidence="5" id="KW-0479">Metal-binding</keyword>
<accession>A0A1F7SVJ1</accession>